<name>A0A9P8JW03_AURME</name>
<dbReference type="Proteomes" id="UP000729357">
    <property type="component" value="Unassembled WGS sequence"/>
</dbReference>
<reference evidence="2" key="2">
    <citation type="submission" date="2021-08" db="EMBL/GenBank/DDBJ databases">
        <authorList>
            <person name="Gostincar C."/>
            <person name="Sun X."/>
            <person name="Song Z."/>
            <person name="Gunde-Cimerman N."/>
        </authorList>
    </citation>
    <scope>NUCLEOTIDE SEQUENCE</scope>
    <source>
        <strain evidence="2">EXF-9298</strain>
    </source>
</reference>
<evidence type="ECO:0000256" key="1">
    <source>
        <dbReference type="SAM" id="SignalP"/>
    </source>
</evidence>
<protein>
    <submittedName>
        <fullName evidence="2">Uncharacterized protein</fullName>
    </submittedName>
</protein>
<feature type="chain" id="PRO_5040376870" evidence="1">
    <location>
        <begin position="20"/>
        <end position="1380"/>
    </location>
</feature>
<feature type="non-terminal residue" evidence="2">
    <location>
        <position position="1380"/>
    </location>
</feature>
<keyword evidence="3" id="KW-1185">Reference proteome</keyword>
<reference evidence="2" key="1">
    <citation type="journal article" date="2021" name="J Fungi (Basel)">
        <title>Virulence traits and population genomics of the black yeast Aureobasidium melanogenum.</title>
        <authorList>
            <person name="Cernosa A."/>
            <person name="Sun X."/>
            <person name="Gostincar C."/>
            <person name="Fang C."/>
            <person name="Gunde-Cimerman N."/>
            <person name="Song Z."/>
        </authorList>
    </citation>
    <scope>NUCLEOTIDE SEQUENCE</scope>
    <source>
        <strain evidence="2">EXF-9298</strain>
    </source>
</reference>
<dbReference type="InterPro" id="IPR053143">
    <property type="entry name" value="Arylsulfate_ST"/>
</dbReference>
<evidence type="ECO:0000313" key="3">
    <source>
        <dbReference type="Proteomes" id="UP000729357"/>
    </source>
</evidence>
<dbReference type="PANTHER" id="PTHR35340:SF9">
    <property type="entry name" value="ASST-DOMAIN-CONTAINING PROTEIN"/>
    <property type="match status" value="1"/>
</dbReference>
<keyword evidence="1" id="KW-0732">Signal</keyword>
<dbReference type="PANTHER" id="PTHR35340">
    <property type="entry name" value="PQQ ENZYME REPEAT PROTEIN-RELATED"/>
    <property type="match status" value="1"/>
</dbReference>
<dbReference type="SUPFAM" id="SSF52540">
    <property type="entry name" value="P-loop containing nucleoside triphosphate hydrolases"/>
    <property type="match status" value="1"/>
</dbReference>
<feature type="signal peptide" evidence="1">
    <location>
        <begin position="1"/>
        <end position="19"/>
    </location>
</feature>
<gene>
    <name evidence="2" type="ORF">KCU98_g6356</name>
</gene>
<dbReference type="EMBL" id="JAHFXS010000642">
    <property type="protein sequence ID" value="KAG9983064.1"/>
    <property type="molecule type" value="Genomic_DNA"/>
</dbReference>
<evidence type="ECO:0000313" key="2">
    <source>
        <dbReference type="EMBL" id="KAG9983064.1"/>
    </source>
</evidence>
<dbReference type="Pfam" id="PF14269">
    <property type="entry name" value="Arylsulfotran_2"/>
    <property type="match status" value="1"/>
</dbReference>
<sequence length="1380" mass="154320">MRLTSLTCTALALVSNVVAQSSADDNTTQPVSFFYTRPLSQAPALNVTIQADFTPGYVFMSPYKSIKPAPYIYDKFGNLVWDGYGVTGSANAHNFRPCQYNGAPHLCFNQVNQQNGYGIGQSIIVDQNYKVVATAQTGGNVEPVDMHEFQLLNNGETAIVSSYQIVPFDLSYFNITTGLGWLSEGVFQEVNVTTGEVLFEWFSTNHVDPSASQITPNSTDTGGDGFGPQTAFDYFHINSIDKSTVSGNYLVSARHTSTLYYVNATSRDIIWQLSYLGQTDYSCSGFNFSFQHDARLLSENDTTTVLSIFDNASNGYTTTTSQSSGKVIAIDHNSGVATMLSNTTYPSDQGLLATSQGNTQLLSNGGFFHTWGNNPYLSEHSANGTAVFAAQFAAEDSAQNYRAFSADWESTPATTVPDVYAYAVNSSAPTRIYVSWNGCTTVSSWQFYGGASVGEDFAAIGNTTKQGFETFWEAEKFYQWQIVMSEPFSDKEKSNMDTALQSSRSAMPFIEEDDSIVTKTERDASPLFETEKTLKRSHSIERIIDTKRTKHSAEETPTTLDGPVSYSGGPVEPYVYPEKYDYERHESVPALVTTTQHHRRAEANLPRVLRGMIVPALAPHREQDDEMANFHKCFEENAKVPSVSPMWLALVGDPGEGKSTLFGNFSGVLGLSSTGKGSESLTQSPLDFFKSRNKETFVIVVNIRHQNGIKVRLRRCFQDLIKWASIAESEREIDDNEMVSSNAEAAQVHLSRLFPDRDEYGSLTDVEDMLRKRNLLSGGDYGPIVAELDNDVRSRILEESFDWKQLQKTMTAINAHDLQSKIRRYTDRGDLAPVVTSIQIGIHSSFLAQGIKISDLPGIQDTNTYTRQTALDGFERCPRVIIVGRMTRCLSKQNLEYYLKKAVREKGAGNVWLVLRDREEIPDEPDRANAAERNSIKQKREKVDKAIANGSSQEEVECLQKELRDEILTINDRVLTREFRKKYPDTRNTGSLNVVTISNIDYEKYLKGPCESNPPILDFDQTGIDLLRAQLCRAPSEAKAAALKRHITEMILMLKRLRLCFRTAQGPRRDAIISLFQTLARLTMKKYRDDLYASASSHKAGNRGLLKKSVVADIEMKIDGKWAKYTPGTIGAFFRKYGKHKHSVKGVAQKPEFWTEAILLLIERYVVDLEENLYNKVDECSAQILQDMTQKMDELKGETVNLDQIGAVNPVEIFEVWDKERELSEIFLISATTKLKENIRKTSIASMTDTGSTQGAFSMEMDSIYEGAITEIPTGTPQIGKKRLEYLKQKLFAYPGPFSKMADAVSDKLRERFEAWVEKVESRVNLTFQNSRDALLNEFKGKRMSATQRTKAASIIVPVINEALEILQADLDAYKQGDDE</sequence>
<proteinExistence type="predicted"/>
<comment type="caution">
    <text evidence="2">The sequence shown here is derived from an EMBL/GenBank/DDBJ whole genome shotgun (WGS) entry which is preliminary data.</text>
</comment>
<dbReference type="InterPro" id="IPR027417">
    <property type="entry name" value="P-loop_NTPase"/>
</dbReference>
<dbReference type="InterPro" id="IPR039535">
    <property type="entry name" value="ASST-like"/>
</dbReference>
<accession>A0A9P8JW03</accession>
<organism evidence="2 3">
    <name type="scientific">Aureobasidium melanogenum</name>
    <name type="common">Aureobasidium pullulans var. melanogenum</name>
    <dbReference type="NCBI Taxonomy" id="46634"/>
    <lineage>
        <taxon>Eukaryota</taxon>
        <taxon>Fungi</taxon>
        <taxon>Dikarya</taxon>
        <taxon>Ascomycota</taxon>
        <taxon>Pezizomycotina</taxon>
        <taxon>Dothideomycetes</taxon>
        <taxon>Dothideomycetidae</taxon>
        <taxon>Dothideales</taxon>
        <taxon>Saccotheciaceae</taxon>
        <taxon>Aureobasidium</taxon>
    </lineage>
</organism>